<feature type="domain" description="C2H2-type" evidence="10">
    <location>
        <begin position="544"/>
        <end position="571"/>
    </location>
</feature>
<feature type="compositionally biased region" description="Basic and acidic residues" evidence="9">
    <location>
        <begin position="627"/>
        <end position="637"/>
    </location>
</feature>
<evidence type="ECO:0000313" key="11">
    <source>
        <dbReference type="EMBL" id="EDP45175.1"/>
    </source>
</evidence>
<dbReference type="OMA" id="HEWEPEP"/>
<name>A8PRZ9_MALGO</name>
<evidence type="ECO:0000256" key="1">
    <source>
        <dbReference type="ARBA" id="ARBA00004123"/>
    </source>
</evidence>
<dbReference type="InParanoid" id="A8PRZ9"/>
<keyword evidence="5" id="KW-0805">Transcription regulation</keyword>
<organism evidence="11 12">
    <name type="scientific">Malassezia globosa (strain ATCC MYA-4612 / CBS 7966)</name>
    <name type="common">Dandruff-associated fungus</name>
    <dbReference type="NCBI Taxonomy" id="425265"/>
    <lineage>
        <taxon>Eukaryota</taxon>
        <taxon>Fungi</taxon>
        <taxon>Dikarya</taxon>
        <taxon>Basidiomycota</taxon>
        <taxon>Ustilaginomycotina</taxon>
        <taxon>Malasseziomycetes</taxon>
        <taxon>Malasseziales</taxon>
        <taxon>Malasseziaceae</taxon>
        <taxon>Malassezia</taxon>
    </lineage>
</organism>
<evidence type="ECO:0000256" key="2">
    <source>
        <dbReference type="ARBA" id="ARBA00022723"/>
    </source>
</evidence>
<evidence type="ECO:0000256" key="5">
    <source>
        <dbReference type="ARBA" id="ARBA00023015"/>
    </source>
</evidence>
<dbReference type="PROSITE" id="PS00028">
    <property type="entry name" value="ZINC_FINGER_C2H2_1"/>
    <property type="match status" value="1"/>
</dbReference>
<dbReference type="PROSITE" id="PS50157">
    <property type="entry name" value="ZINC_FINGER_C2H2_2"/>
    <property type="match status" value="3"/>
</dbReference>
<evidence type="ECO:0000256" key="8">
    <source>
        <dbReference type="PROSITE-ProRule" id="PRU00042"/>
    </source>
</evidence>
<dbReference type="GO" id="GO:0005634">
    <property type="term" value="C:nucleus"/>
    <property type="evidence" value="ECO:0007669"/>
    <property type="project" value="UniProtKB-SubCell"/>
</dbReference>
<feature type="region of interest" description="Disordered" evidence="9">
    <location>
        <begin position="331"/>
        <end position="352"/>
    </location>
</feature>
<dbReference type="OrthoDB" id="8117402at2759"/>
<evidence type="ECO:0000256" key="9">
    <source>
        <dbReference type="SAM" id="MobiDB-lite"/>
    </source>
</evidence>
<dbReference type="PANTHER" id="PTHR46179">
    <property type="entry name" value="ZINC FINGER PROTEIN"/>
    <property type="match status" value="1"/>
</dbReference>
<comment type="caution">
    <text evidence="11">The sequence shown here is derived from an EMBL/GenBank/DDBJ whole genome shotgun (WGS) entry which is preliminary data.</text>
</comment>
<feature type="domain" description="C2H2-type" evidence="10">
    <location>
        <begin position="484"/>
        <end position="513"/>
    </location>
</feature>
<dbReference type="KEGG" id="mgl:MGL_0164"/>
<feature type="region of interest" description="Disordered" evidence="9">
    <location>
        <begin position="612"/>
        <end position="652"/>
    </location>
</feature>
<feature type="compositionally biased region" description="Polar residues" evidence="9">
    <location>
        <begin position="380"/>
        <end position="390"/>
    </location>
</feature>
<feature type="compositionally biased region" description="Basic and acidic residues" evidence="9">
    <location>
        <begin position="421"/>
        <end position="435"/>
    </location>
</feature>
<reference evidence="11 12" key="1">
    <citation type="journal article" date="2007" name="Proc. Natl. Acad. Sci. U.S.A.">
        <title>Dandruff-associated Malassezia genomes reveal convergent and divergent virulence traits shared with plant and human fungal pathogens.</title>
        <authorList>
            <person name="Xu J."/>
            <person name="Saunders C.W."/>
            <person name="Hu P."/>
            <person name="Grant R.A."/>
            <person name="Boekhout T."/>
            <person name="Kuramae E.E."/>
            <person name="Kronstad J.W."/>
            <person name="Deangelis Y.M."/>
            <person name="Reeder N.L."/>
            <person name="Johnstone K.R."/>
            <person name="Leland M."/>
            <person name="Fieno A.M."/>
            <person name="Begley W.M."/>
            <person name="Sun Y."/>
            <person name="Lacey M.P."/>
            <person name="Chaudhary T."/>
            <person name="Keough T."/>
            <person name="Chu L."/>
            <person name="Sears R."/>
            <person name="Yuan B."/>
            <person name="Dawson T.L.Jr."/>
        </authorList>
    </citation>
    <scope>NUCLEOTIDE SEQUENCE [LARGE SCALE GENOMIC DNA]</scope>
    <source>
        <strain evidence="12">ATCC MYA-4612 / CBS 7966</strain>
    </source>
</reference>
<comment type="subcellular location">
    <subcellularLocation>
        <location evidence="1">Nucleus</location>
    </subcellularLocation>
</comment>
<dbReference type="STRING" id="425265.A8PRZ9"/>
<sequence length="652" mass="69776">MAKTYQQSHATSKPHDGLPVWPSSVVVQESQSPLELHAIPRETLTAVNNDDALSRPSFPSSSDDEYIQSIMAPTITDIESDSHLHDASHNPGMGLLLSLSDRLQPPVDPSVFDSVSPSASTLSASDFVSEGPKSDLLCHAISSPSSMSVPPLSSSDHAIFSSQHSGFDHNAHLDTIASAASAAAATQYEEAAAFQAKYYHEHPTALRSSASASLSSSSTDTYSFAPTDSSSAFLSLMRPASLAMHDLDTSQCNEKKHEDMHALKDAITDARCSPNRTTTSRAPSRPASCSITSSGSVSACSTMTVPTTSFGTSFLTHLNADAVLSFDDERDDVASTNTPTNSGSGPVRSVAPQVPVQRQTIPETAQQLHTHEPNVRDTPPSLSVSNSSPARTVSSAILSANVSPLSGQTSTAKQAIQSPCEEAKRPRTDPEKAAEPRTSSESTQKRFQCPKCSRAFARAYNLNTHLSTHDPDPSRAKPFPCPYRSCRAEGGRSFSRKHDLQRHVASVHEWEPEPGIHGDSGDVGEGQETGGLASLGLGAPGKKFRCDECGRAFVRRDALRRHHCEGASAHAMLARKATIFEKPPPAYAMRTFPGDVVQRVALQLMNKTDPKVPYAPEMVKTSAASRSEGEPRSEPSRIQRNPSPSLATTYVT</sequence>
<keyword evidence="3 8" id="KW-0863">Zinc-finger</keyword>
<dbReference type="GO" id="GO:0006357">
    <property type="term" value="P:regulation of transcription by RNA polymerase II"/>
    <property type="evidence" value="ECO:0007669"/>
    <property type="project" value="TreeGrafter"/>
</dbReference>
<evidence type="ECO:0000259" key="10">
    <source>
        <dbReference type="PROSITE" id="PS50157"/>
    </source>
</evidence>
<evidence type="ECO:0000256" key="3">
    <source>
        <dbReference type="ARBA" id="ARBA00022771"/>
    </source>
</evidence>
<dbReference type="PANTHER" id="PTHR46179:SF13">
    <property type="entry name" value="C2H2-TYPE DOMAIN-CONTAINING PROTEIN"/>
    <property type="match status" value="1"/>
</dbReference>
<feature type="compositionally biased region" description="Polar residues" evidence="9">
    <location>
        <begin position="1"/>
        <end position="11"/>
    </location>
</feature>
<dbReference type="VEuPathDB" id="FungiDB:MGL_0164"/>
<evidence type="ECO:0000256" key="7">
    <source>
        <dbReference type="ARBA" id="ARBA00023242"/>
    </source>
</evidence>
<feature type="compositionally biased region" description="Polar residues" evidence="9">
    <location>
        <begin position="404"/>
        <end position="417"/>
    </location>
</feature>
<evidence type="ECO:0000313" key="12">
    <source>
        <dbReference type="Proteomes" id="UP000008837"/>
    </source>
</evidence>
<dbReference type="AlphaFoldDB" id="A8PRZ9"/>
<evidence type="ECO:0000256" key="4">
    <source>
        <dbReference type="ARBA" id="ARBA00022833"/>
    </source>
</evidence>
<dbReference type="Gene3D" id="3.30.160.60">
    <property type="entry name" value="Classic Zinc Finger"/>
    <property type="match status" value="2"/>
</dbReference>
<feature type="region of interest" description="Disordered" evidence="9">
    <location>
        <begin position="404"/>
        <end position="446"/>
    </location>
</feature>
<keyword evidence="12" id="KW-1185">Reference proteome</keyword>
<evidence type="ECO:0000256" key="6">
    <source>
        <dbReference type="ARBA" id="ARBA00023163"/>
    </source>
</evidence>
<keyword evidence="6" id="KW-0804">Transcription</keyword>
<feature type="region of interest" description="Disordered" evidence="9">
    <location>
        <begin position="1"/>
        <end position="21"/>
    </location>
</feature>
<dbReference type="GeneID" id="5856695"/>
<keyword evidence="2" id="KW-0479">Metal-binding</keyword>
<proteinExistence type="predicted"/>
<feature type="region of interest" description="Disordered" evidence="9">
    <location>
        <begin position="272"/>
        <end position="293"/>
    </location>
</feature>
<keyword evidence="4" id="KW-0862">Zinc</keyword>
<accession>A8PRZ9</accession>
<feature type="compositionally biased region" description="Polar residues" evidence="9">
    <location>
        <begin position="274"/>
        <end position="293"/>
    </location>
</feature>
<feature type="compositionally biased region" description="Polar residues" evidence="9">
    <location>
        <begin position="334"/>
        <end position="344"/>
    </location>
</feature>
<feature type="region of interest" description="Disordered" evidence="9">
    <location>
        <begin position="365"/>
        <end position="390"/>
    </location>
</feature>
<feature type="compositionally biased region" description="Polar residues" evidence="9">
    <location>
        <begin position="437"/>
        <end position="446"/>
    </location>
</feature>
<dbReference type="EMBL" id="AAYY01000001">
    <property type="protein sequence ID" value="EDP45175.1"/>
    <property type="molecule type" value="Genomic_DNA"/>
</dbReference>
<dbReference type="InterPro" id="IPR036236">
    <property type="entry name" value="Znf_C2H2_sf"/>
</dbReference>
<dbReference type="SMART" id="SM00355">
    <property type="entry name" value="ZnF_C2H2"/>
    <property type="match status" value="3"/>
</dbReference>
<protein>
    <recommendedName>
        <fullName evidence="10">C2H2-type domain-containing protein</fullName>
    </recommendedName>
</protein>
<dbReference type="Pfam" id="PF00096">
    <property type="entry name" value="zf-C2H2"/>
    <property type="match status" value="2"/>
</dbReference>
<feature type="domain" description="C2H2-type" evidence="10">
    <location>
        <begin position="447"/>
        <end position="474"/>
    </location>
</feature>
<keyword evidence="7" id="KW-0539">Nucleus</keyword>
<dbReference type="GO" id="GO:0008270">
    <property type="term" value="F:zinc ion binding"/>
    <property type="evidence" value="ECO:0007669"/>
    <property type="project" value="UniProtKB-KW"/>
</dbReference>
<dbReference type="InterPro" id="IPR013087">
    <property type="entry name" value="Znf_C2H2_type"/>
</dbReference>
<dbReference type="SUPFAM" id="SSF57667">
    <property type="entry name" value="beta-beta-alpha zinc fingers"/>
    <property type="match status" value="1"/>
</dbReference>
<dbReference type="InterPro" id="IPR051061">
    <property type="entry name" value="Zinc_finger_trans_reg"/>
</dbReference>
<dbReference type="RefSeq" id="XP_001732389.1">
    <property type="nucleotide sequence ID" value="XM_001732337.1"/>
</dbReference>
<gene>
    <name evidence="11" type="ORF">MGL_0164</name>
</gene>
<dbReference type="Proteomes" id="UP000008837">
    <property type="component" value="Unassembled WGS sequence"/>
</dbReference>
<feature type="compositionally biased region" description="Polar residues" evidence="9">
    <location>
        <begin position="638"/>
        <end position="652"/>
    </location>
</feature>